<evidence type="ECO:0000313" key="2">
    <source>
        <dbReference type="Proteomes" id="UP000295030"/>
    </source>
</evidence>
<keyword evidence="2" id="KW-1185">Reference proteome</keyword>
<dbReference type="InterPro" id="IPR043504">
    <property type="entry name" value="Peptidase_S1_PA_chymotrypsin"/>
</dbReference>
<dbReference type="InterPro" id="IPR009003">
    <property type="entry name" value="Peptidase_S1_PA"/>
</dbReference>
<reference evidence="1 2" key="1">
    <citation type="submission" date="2019-03" db="EMBL/GenBank/DDBJ databases">
        <title>Genomic Encyclopedia of Type Strains, Phase IV (KMG-IV): sequencing the most valuable type-strain genomes for metagenomic binning, comparative biology and taxonomic classification.</title>
        <authorList>
            <person name="Goeker M."/>
        </authorList>
    </citation>
    <scope>NUCLEOTIDE SEQUENCE [LARGE SCALE GENOMIC DNA]</scope>
    <source>
        <strain evidence="1 2">DSM 101</strain>
    </source>
</reference>
<sequence>MRVRGFGDLGGKAPVRAMTVALMLACGIVAYSAPAAAVERKASTSANLPSSAIIIDRDDRLSRDDYSRVAGLSPAAMASRFGATGVVRCGSAVGTGQLVGANNVLVTASHVLFTPGGEPRGRGANCTFETTAGGNRQKVSVDVDKVVCGAREPYGQPAVKDWAVVPLAGPVKGVKPYMPGTMQVPGNIVLAAAARSGGQEDYSLQSCQARKVTTTASSGVREVAIDCDAEGGVSGAAMLSPDGVFLGLYVGFRSAHPGKVGPFSMSHYNFGLSADGALREAITEVVTRARTLSASR</sequence>
<comment type="caution">
    <text evidence="1">The sequence shown here is derived from an EMBL/GenBank/DDBJ whole genome shotgun (WGS) entry which is preliminary data.</text>
</comment>
<protein>
    <submittedName>
        <fullName evidence="1">Trypsin-like peptidase</fullName>
    </submittedName>
</protein>
<proteinExistence type="predicted"/>
<dbReference type="Pfam" id="PF13365">
    <property type="entry name" value="Trypsin_2"/>
    <property type="match status" value="1"/>
</dbReference>
<organism evidence="1 2">
    <name type="scientific">Ancylobacter aquaticus</name>
    <dbReference type="NCBI Taxonomy" id="100"/>
    <lineage>
        <taxon>Bacteria</taxon>
        <taxon>Pseudomonadati</taxon>
        <taxon>Pseudomonadota</taxon>
        <taxon>Alphaproteobacteria</taxon>
        <taxon>Hyphomicrobiales</taxon>
        <taxon>Xanthobacteraceae</taxon>
        <taxon>Ancylobacter</taxon>
    </lineage>
</organism>
<gene>
    <name evidence="1" type="ORF">EV667_3732</name>
</gene>
<dbReference type="Gene3D" id="2.40.10.10">
    <property type="entry name" value="Trypsin-like serine proteases"/>
    <property type="match status" value="2"/>
</dbReference>
<dbReference type="Proteomes" id="UP000295030">
    <property type="component" value="Unassembled WGS sequence"/>
</dbReference>
<dbReference type="AlphaFoldDB" id="A0A4R1HV90"/>
<dbReference type="SUPFAM" id="SSF50494">
    <property type="entry name" value="Trypsin-like serine proteases"/>
    <property type="match status" value="1"/>
</dbReference>
<name>A0A4R1HV90_ANCAQ</name>
<evidence type="ECO:0000313" key="1">
    <source>
        <dbReference type="EMBL" id="TCK23889.1"/>
    </source>
</evidence>
<accession>A0A4R1HV90</accession>
<dbReference type="EMBL" id="SMFY01000003">
    <property type="protein sequence ID" value="TCK23889.1"/>
    <property type="molecule type" value="Genomic_DNA"/>
</dbReference>